<dbReference type="Pfam" id="PF00534">
    <property type="entry name" value="Glycos_transf_1"/>
    <property type="match status" value="1"/>
</dbReference>
<reference evidence="3 4" key="1">
    <citation type="submission" date="2021-03" db="EMBL/GenBank/DDBJ databases">
        <title>Genomic Encyclopedia of Type Strains, Phase III (KMG-III): the genomes of soil and plant-associated and newly described type strains.</title>
        <authorList>
            <person name="Whitman W."/>
        </authorList>
    </citation>
    <scope>NUCLEOTIDE SEQUENCE [LARGE SCALE GENOMIC DNA]</scope>
    <source>
        <strain evidence="3 4">IMMIB AFH-6</strain>
    </source>
</reference>
<dbReference type="EMBL" id="JAGINP010000006">
    <property type="protein sequence ID" value="MBP2292292.1"/>
    <property type="molecule type" value="Genomic_DNA"/>
</dbReference>
<sequence length="404" mass="44904">MSKPALIFSWEMFGPYHMDRLEAVGRRLGHLYDVVGLEVGSKSHTYAWDSTGSGQNFRKVTLFPGRSKADIPSFQVYRALLRECRRANASHVFLCHYEDPDVFGLAVTMRLLGRKVVNMNASKFDDKPRVLWREALKGLLYKPYQAAIGGSHRTVDYYRFLALPKDRLFIGYDTLSLDRVRRLSGMVPAPDGVPFAERHFTIIARFVPKKNLFRAVEAYDLYRRLAGDAARPLHLCGSGPLEAELRAEVAKRGLEGHIIFRGFLQEKGIAETLGSTLCLLLPSLEEQFGLVVNEALAMGVPTILSDQCGARDVLIRSGLNGHIVEPDNPEGLARYMLSVAADEAEWRRLSLNGRPFQALADASFFAESVEKALVSLGAQPVSHTTIQSAPMPSAHMPSTRESEG</sequence>
<dbReference type="RefSeq" id="WP_246500556.1">
    <property type="nucleotide sequence ID" value="NZ_JAGINP010000006.1"/>
</dbReference>
<comment type="caution">
    <text evidence="3">The sequence shown here is derived from an EMBL/GenBank/DDBJ whole genome shotgun (WGS) entry which is preliminary data.</text>
</comment>
<proteinExistence type="predicted"/>
<dbReference type="SUPFAM" id="SSF53756">
    <property type="entry name" value="UDP-Glycosyltransferase/glycogen phosphorylase"/>
    <property type="match status" value="1"/>
</dbReference>
<dbReference type="Gene3D" id="3.40.50.2000">
    <property type="entry name" value="Glycogen Phosphorylase B"/>
    <property type="match status" value="2"/>
</dbReference>
<feature type="domain" description="Glycosyl transferase family 1" evidence="2">
    <location>
        <begin position="200"/>
        <end position="354"/>
    </location>
</feature>
<name>A0ABS4SI92_9PROT</name>
<evidence type="ECO:0000313" key="3">
    <source>
        <dbReference type="EMBL" id="MBP2292292.1"/>
    </source>
</evidence>
<dbReference type="PANTHER" id="PTHR12526">
    <property type="entry name" value="GLYCOSYLTRANSFERASE"/>
    <property type="match status" value="1"/>
</dbReference>
<keyword evidence="4" id="KW-1185">Reference proteome</keyword>
<feature type="region of interest" description="Disordered" evidence="1">
    <location>
        <begin position="384"/>
        <end position="404"/>
    </location>
</feature>
<dbReference type="CDD" id="cd03801">
    <property type="entry name" value="GT4_PimA-like"/>
    <property type="match status" value="1"/>
</dbReference>
<dbReference type="Proteomes" id="UP000781958">
    <property type="component" value="Unassembled WGS sequence"/>
</dbReference>
<protein>
    <submittedName>
        <fullName evidence="3">Glycosyltransferase involved in cell wall biosynthesis</fullName>
    </submittedName>
</protein>
<accession>A0ABS4SI92</accession>
<gene>
    <name evidence="3" type="ORF">J2851_002062</name>
</gene>
<evidence type="ECO:0000313" key="4">
    <source>
        <dbReference type="Proteomes" id="UP000781958"/>
    </source>
</evidence>
<evidence type="ECO:0000256" key="1">
    <source>
        <dbReference type="SAM" id="MobiDB-lite"/>
    </source>
</evidence>
<evidence type="ECO:0000259" key="2">
    <source>
        <dbReference type="Pfam" id="PF00534"/>
    </source>
</evidence>
<organism evidence="3 4">
    <name type="scientific">Azospirillum rugosum</name>
    <dbReference type="NCBI Taxonomy" id="416170"/>
    <lineage>
        <taxon>Bacteria</taxon>
        <taxon>Pseudomonadati</taxon>
        <taxon>Pseudomonadota</taxon>
        <taxon>Alphaproteobacteria</taxon>
        <taxon>Rhodospirillales</taxon>
        <taxon>Azospirillaceae</taxon>
        <taxon>Azospirillum</taxon>
    </lineage>
</organism>
<dbReference type="InterPro" id="IPR001296">
    <property type="entry name" value="Glyco_trans_1"/>
</dbReference>